<name>A0AA97CWK0_9ACTN</name>
<keyword evidence="1" id="KW-1133">Transmembrane helix</keyword>
<evidence type="ECO:0000256" key="1">
    <source>
        <dbReference type="SAM" id="Phobius"/>
    </source>
</evidence>
<gene>
    <name evidence="2" type="ORF">MP11Mi_14460</name>
</gene>
<keyword evidence="1" id="KW-0472">Membrane</keyword>
<proteinExistence type="predicted"/>
<accession>A0AA97CWK0</accession>
<sequence length="129" mass="14713">MSSRPNPFQWIGYVYGAKLPASQRGWVRNDLTGRFAMPRHLARAQAAFVPIYLALYFGFPGEWWIRALMVLLGALLAFIYSVAYMDQNRVRRLVKHGLGHSPLTQRQQAAADLAKVKYEAVYASRRTLV</sequence>
<keyword evidence="1" id="KW-0812">Transmembrane</keyword>
<evidence type="ECO:0000313" key="2">
    <source>
        <dbReference type="EMBL" id="WOC12361.1"/>
    </source>
</evidence>
<dbReference type="RefSeq" id="WP_420041601.1">
    <property type="nucleotide sequence ID" value="NZ_CP128986.1"/>
</dbReference>
<dbReference type="InterPro" id="IPR035197">
    <property type="entry name" value="DUF5313"/>
</dbReference>
<dbReference type="Pfam" id="PF17240">
    <property type="entry name" value="DUF5313"/>
    <property type="match status" value="1"/>
</dbReference>
<dbReference type="AlphaFoldDB" id="A0AA97CWK0"/>
<dbReference type="EMBL" id="CP128986">
    <property type="protein sequence ID" value="WOC12361.1"/>
    <property type="molecule type" value="Genomic_DNA"/>
</dbReference>
<reference evidence="2" key="1">
    <citation type="submission" date="2023-06" db="EMBL/GenBank/DDBJ databases">
        <title>Gordonia sp. nov. and Pseudochrobactrum sp. nov., two species isolated from the burying beetle Nicrophorus vespilloides.</title>
        <authorList>
            <person name="Poehlein A."/>
            <person name="Guzman J."/>
            <person name="Daniel R."/>
            <person name="Vilcinskas A."/>
        </authorList>
    </citation>
    <scope>NUCLEOTIDE SEQUENCE</scope>
    <source>
        <strain evidence="2">MP11Mi</strain>
    </source>
</reference>
<organism evidence="2">
    <name type="scientific">Gordonia sp. MP11Mi</name>
    <dbReference type="NCBI Taxonomy" id="3022769"/>
    <lineage>
        <taxon>Bacteria</taxon>
        <taxon>Bacillati</taxon>
        <taxon>Actinomycetota</taxon>
        <taxon>Actinomycetes</taxon>
        <taxon>Mycobacteriales</taxon>
        <taxon>Gordoniaceae</taxon>
        <taxon>Gordonia</taxon>
    </lineage>
</organism>
<evidence type="ECO:0008006" key="3">
    <source>
        <dbReference type="Google" id="ProtNLM"/>
    </source>
</evidence>
<feature type="transmembrane region" description="Helical" evidence="1">
    <location>
        <begin position="65"/>
        <end position="85"/>
    </location>
</feature>
<protein>
    <recommendedName>
        <fullName evidence="3">DUF5313 domain-containing protein</fullName>
    </recommendedName>
</protein>